<proteinExistence type="predicted"/>
<accession>A0A9P7BFK6</accession>
<keyword evidence="2" id="KW-1185">Reference proteome</keyword>
<reference evidence="1" key="1">
    <citation type="submission" date="2020-11" db="EMBL/GenBank/DDBJ databases">
        <title>Kefir isolates.</title>
        <authorList>
            <person name="Marcisauskas S."/>
            <person name="Kim Y."/>
            <person name="Blasche S."/>
        </authorList>
    </citation>
    <scope>NUCLEOTIDE SEQUENCE</scope>
    <source>
        <strain evidence="1">Olga-1</strain>
    </source>
</reference>
<dbReference type="AlphaFoldDB" id="A0A9P7BFK6"/>
<evidence type="ECO:0000313" key="2">
    <source>
        <dbReference type="Proteomes" id="UP000697127"/>
    </source>
</evidence>
<dbReference type="EMBL" id="PUHW01000171">
    <property type="protein sequence ID" value="KAG0688220.1"/>
    <property type="molecule type" value="Genomic_DNA"/>
</dbReference>
<evidence type="ECO:0000313" key="1">
    <source>
        <dbReference type="EMBL" id="KAG0688220.1"/>
    </source>
</evidence>
<dbReference type="Proteomes" id="UP000697127">
    <property type="component" value="Unassembled WGS sequence"/>
</dbReference>
<protein>
    <submittedName>
        <fullName evidence="1">Uncharacterized protein</fullName>
    </submittedName>
</protein>
<gene>
    <name evidence="1" type="ORF">C6P40_001272</name>
</gene>
<sequence>MIGLSRTGRFAINSYRRSMRNYTTAAPPPPQPEGPSKLLVIGIPVVVVACIGLYFTQDDDPKEEALKLKAEIAKEEAEKSAK</sequence>
<name>A0A9P7BFK6_9ASCO</name>
<comment type="caution">
    <text evidence="1">The sequence shown here is derived from an EMBL/GenBank/DDBJ whole genome shotgun (WGS) entry which is preliminary data.</text>
</comment>
<organism evidence="1 2">
    <name type="scientific">Pichia californica</name>
    <dbReference type="NCBI Taxonomy" id="460514"/>
    <lineage>
        <taxon>Eukaryota</taxon>
        <taxon>Fungi</taxon>
        <taxon>Dikarya</taxon>
        <taxon>Ascomycota</taxon>
        <taxon>Saccharomycotina</taxon>
        <taxon>Pichiomycetes</taxon>
        <taxon>Pichiales</taxon>
        <taxon>Pichiaceae</taxon>
        <taxon>Pichia</taxon>
    </lineage>
</organism>